<sequence length="244" mass="27219">MAEVVKPKHTNTTAVAVFVKTPGVSPLKTRLAAGIGAEAAAEFYLLSIAAVEQQLAQIKKHIGIEPFWAIAEETELDNPLWQNHQRLWTGPGDLGERQSQVYDELRQNFSQVILIGADAPQLCEHQFSAVLSALNDNEFVFGPAHDGGYYLFAGRSNIARSVWQNVPWSTMSTRAVLQEKLAKRSAALKPLMDVDEAADLPVMQEELQKVPETMRVPGQTAILEWLKRYTNLHQEHKILHSVDD</sequence>
<organism evidence="1 2">
    <name type="scientific">Aliidiomarina shirensis</name>
    <dbReference type="NCBI Taxonomy" id="1048642"/>
    <lineage>
        <taxon>Bacteria</taxon>
        <taxon>Pseudomonadati</taxon>
        <taxon>Pseudomonadota</taxon>
        <taxon>Gammaproteobacteria</taxon>
        <taxon>Alteromonadales</taxon>
        <taxon>Idiomarinaceae</taxon>
        <taxon>Aliidiomarina</taxon>
    </lineage>
</organism>
<keyword evidence="2" id="KW-1185">Reference proteome</keyword>
<dbReference type="Proteomes" id="UP000286934">
    <property type="component" value="Unassembled WGS sequence"/>
</dbReference>
<dbReference type="InterPro" id="IPR018641">
    <property type="entry name" value="Trfase_1_rSAM/seldom-assoc"/>
</dbReference>
<dbReference type="PANTHER" id="PTHR36529">
    <property type="entry name" value="SLL1095 PROTEIN"/>
    <property type="match status" value="1"/>
</dbReference>
<comment type="caution">
    <text evidence="1">The sequence shown here is derived from an EMBL/GenBank/DDBJ whole genome shotgun (WGS) entry which is preliminary data.</text>
</comment>
<reference evidence="2" key="1">
    <citation type="journal article" date="2018" name="Front. Microbiol.">
        <title>Genome-Based Analysis Reveals the Taxonomy and Diversity of the Family Idiomarinaceae.</title>
        <authorList>
            <person name="Liu Y."/>
            <person name="Lai Q."/>
            <person name="Shao Z."/>
        </authorList>
    </citation>
    <scope>NUCLEOTIDE SEQUENCE [LARGE SCALE GENOMIC DNA]</scope>
    <source>
        <strain evidence="2">AIS</strain>
    </source>
</reference>
<evidence type="ECO:0000313" key="1">
    <source>
        <dbReference type="EMBL" id="RUO38457.1"/>
    </source>
</evidence>
<dbReference type="InterPro" id="IPR029044">
    <property type="entry name" value="Nucleotide-diphossugar_trans"/>
</dbReference>
<dbReference type="AlphaFoldDB" id="A0A432WXK4"/>
<dbReference type="Gene3D" id="3.90.550.10">
    <property type="entry name" value="Spore Coat Polysaccharide Biosynthesis Protein SpsA, Chain A"/>
    <property type="match status" value="1"/>
</dbReference>
<name>A0A432WXK4_9GAMM</name>
<evidence type="ECO:0008006" key="3">
    <source>
        <dbReference type="Google" id="ProtNLM"/>
    </source>
</evidence>
<evidence type="ECO:0000313" key="2">
    <source>
        <dbReference type="Proteomes" id="UP000286934"/>
    </source>
</evidence>
<dbReference type="PANTHER" id="PTHR36529:SF1">
    <property type="entry name" value="GLYCOSYLTRANSFERASE"/>
    <property type="match status" value="1"/>
</dbReference>
<dbReference type="EMBL" id="PIPP01000001">
    <property type="protein sequence ID" value="RUO38457.1"/>
    <property type="molecule type" value="Genomic_DNA"/>
</dbReference>
<protein>
    <recommendedName>
        <fullName evidence="3">Glycosyltransferase</fullName>
    </recommendedName>
</protein>
<dbReference type="SUPFAM" id="SSF53448">
    <property type="entry name" value="Nucleotide-diphospho-sugar transferases"/>
    <property type="match status" value="1"/>
</dbReference>
<proteinExistence type="predicted"/>
<accession>A0A432WXK4</accession>
<gene>
    <name evidence="1" type="ORF">CWE13_02120</name>
</gene>
<dbReference type="Pfam" id="PF09837">
    <property type="entry name" value="DUF2064"/>
    <property type="match status" value="1"/>
</dbReference>